<sequence>MEPDDVQFFFALEEQVWQAQVTGDVAAERELLPPDFLGMDTDGVNDLERHLAQLADGPITADFALSGARLLRVGQDAVLLSYRADARAPREQAAETFFITSLWQRREDRWWNTFSQDTPAAR</sequence>
<dbReference type="InterPro" id="IPR032710">
    <property type="entry name" value="NTF2-like_dom_sf"/>
</dbReference>
<accession>A0A1X6X2G5</accession>
<feature type="domain" description="DUF4440" evidence="1">
    <location>
        <begin position="11"/>
        <end position="111"/>
    </location>
</feature>
<proteinExistence type="predicted"/>
<reference evidence="2 3" key="1">
    <citation type="submission" date="2017-02" db="EMBL/GenBank/DDBJ databases">
        <authorList>
            <person name="Peterson S.W."/>
        </authorList>
    </citation>
    <scope>NUCLEOTIDE SEQUENCE [LARGE SCALE GENOMIC DNA]</scope>
    <source>
        <strain evidence="2 3">CIP104813</strain>
    </source>
</reference>
<dbReference type="Proteomes" id="UP000195981">
    <property type="component" value="Unassembled WGS sequence"/>
</dbReference>
<evidence type="ECO:0000313" key="2">
    <source>
        <dbReference type="EMBL" id="SLM92772.1"/>
    </source>
</evidence>
<dbReference type="SUPFAM" id="SSF54427">
    <property type="entry name" value="NTF2-like"/>
    <property type="match status" value="1"/>
</dbReference>
<dbReference type="AlphaFoldDB" id="A0A1X6X2G5"/>
<keyword evidence="3" id="KW-1185">Reference proteome</keyword>
<evidence type="ECO:0000313" key="3">
    <source>
        <dbReference type="Proteomes" id="UP000195981"/>
    </source>
</evidence>
<protein>
    <recommendedName>
        <fullName evidence="1">DUF4440 domain-containing protein</fullName>
    </recommendedName>
</protein>
<evidence type="ECO:0000259" key="1">
    <source>
        <dbReference type="Pfam" id="PF14534"/>
    </source>
</evidence>
<dbReference type="Pfam" id="PF14534">
    <property type="entry name" value="DUF4440"/>
    <property type="match status" value="1"/>
</dbReference>
<name>A0A1X6X2G5_9MICO</name>
<dbReference type="RefSeq" id="WP_087104414.1">
    <property type="nucleotide sequence ID" value="NZ_FWFG01000073.1"/>
</dbReference>
<gene>
    <name evidence="2" type="ORF">FM110_08855</name>
</gene>
<dbReference type="InterPro" id="IPR027843">
    <property type="entry name" value="DUF4440"/>
</dbReference>
<dbReference type="Gene3D" id="3.10.450.50">
    <property type="match status" value="1"/>
</dbReference>
<organism evidence="2 3">
    <name type="scientific">Brachybacterium nesterenkovii</name>
    <dbReference type="NCBI Taxonomy" id="47847"/>
    <lineage>
        <taxon>Bacteria</taxon>
        <taxon>Bacillati</taxon>
        <taxon>Actinomycetota</taxon>
        <taxon>Actinomycetes</taxon>
        <taxon>Micrococcales</taxon>
        <taxon>Dermabacteraceae</taxon>
        <taxon>Brachybacterium</taxon>
    </lineage>
</organism>
<dbReference type="OrthoDB" id="4479885at2"/>
<dbReference type="EMBL" id="FWFG01000073">
    <property type="protein sequence ID" value="SLM92772.1"/>
    <property type="molecule type" value="Genomic_DNA"/>
</dbReference>